<gene>
    <name evidence="2" type="ORF">DBT54_06455</name>
</gene>
<dbReference type="SMART" id="SM00116">
    <property type="entry name" value="CBS"/>
    <property type="match status" value="2"/>
</dbReference>
<dbReference type="InterPro" id="IPR036388">
    <property type="entry name" value="WH-like_DNA-bd_sf"/>
</dbReference>
<organism evidence="2 3">
    <name type="scientific">Aerococcus urinae</name>
    <dbReference type="NCBI Taxonomy" id="1376"/>
    <lineage>
        <taxon>Bacteria</taxon>
        <taxon>Bacillati</taxon>
        <taxon>Bacillota</taxon>
        <taxon>Bacilli</taxon>
        <taxon>Lactobacillales</taxon>
        <taxon>Aerococcaceae</taxon>
        <taxon>Aerococcus</taxon>
    </lineage>
</organism>
<dbReference type="InterPro" id="IPR046342">
    <property type="entry name" value="CBS_dom_sf"/>
</dbReference>
<dbReference type="Pfam" id="PF00571">
    <property type="entry name" value="CBS"/>
    <property type="match status" value="2"/>
</dbReference>
<dbReference type="Pfam" id="PF08279">
    <property type="entry name" value="HTH_11"/>
    <property type="match status" value="1"/>
</dbReference>
<dbReference type="Gene3D" id="3.10.580.10">
    <property type="entry name" value="CBS-domain"/>
    <property type="match status" value="1"/>
</dbReference>
<dbReference type="Proteomes" id="UP000251923">
    <property type="component" value="Unassembled WGS sequence"/>
</dbReference>
<dbReference type="PROSITE" id="PS51371">
    <property type="entry name" value="CBS"/>
    <property type="match status" value="2"/>
</dbReference>
<protein>
    <submittedName>
        <fullName evidence="2">CBS domain-containing protein</fullName>
    </submittedName>
</protein>
<dbReference type="RefSeq" id="WP_064292703.1">
    <property type="nucleotide sequence ID" value="NZ_JASODG010000007.1"/>
</dbReference>
<keyword evidence="1" id="KW-0677">Repeat</keyword>
<accession>A0A178HHL1</accession>
<evidence type="ECO:0000313" key="2">
    <source>
        <dbReference type="EMBL" id="RAV78791.1"/>
    </source>
</evidence>
<dbReference type="Gene3D" id="1.10.10.10">
    <property type="entry name" value="Winged helix-like DNA-binding domain superfamily/Winged helix DNA-binding domain"/>
    <property type="match status" value="1"/>
</dbReference>
<proteinExistence type="predicted"/>
<reference evidence="2 3" key="1">
    <citation type="submission" date="2018-04" db="EMBL/GenBank/DDBJ databases">
        <title>Aerococcus urinae genomes.</title>
        <authorList>
            <person name="Hilt E."/>
            <person name="Gilbert N.M."/>
            <person name="Thomas-White K."/>
            <person name="Putonti C."/>
            <person name="Lewis A.L."/>
            <person name="Visck K.L."/>
            <person name="Wolfe A.J."/>
        </authorList>
    </citation>
    <scope>NUCLEOTIDE SEQUENCE [LARGE SCALE GENOMIC DNA]</scope>
    <source>
        <strain evidence="2 3">UMB7480</strain>
    </source>
</reference>
<dbReference type="EMBL" id="QMHM01000011">
    <property type="protein sequence ID" value="RAV78791.1"/>
    <property type="molecule type" value="Genomic_DNA"/>
</dbReference>
<dbReference type="InterPro" id="IPR013196">
    <property type="entry name" value="HTH_11"/>
</dbReference>
<dbReference type="PANTHER" id="PTHR48108:SF32">
    <property type="entry name" value="TRANSCRIPTIONAL REPRESSOR CCPN"/>
    <property type="match status" value="1"/>
</dbReference>
<dbReference type="GeneID" id="86971257"/>
<dbReference type="InterPro" id="IPR016842">
    <property type="entry name" value="UCP026546_HTH-CBS"/>
</dbReference>
<dbReference type="PANTHER" id="PTHR48108">
    <property type="entry name" value="CBS DOMAIN-CONTAINING PROTEIN CBSX2, CHLOROPLASTIC"/>
    <property type="match status" value="1"/>
</dbReference>
<dbReference type="PIRSF" id="PIRSF026546">
    <property type="entry name" value="UCP026546_CBS_YqzB"/>
    <property type="match status" value="1"/>
</dbReference>
<dbReference type="InterPro" id="IPR051462">
    <property type="entry name" value="CBS_domain-containing"/>
</dbReference>
<dbReference type="AlphaFoldDB" id="A0A178HHL1"/>
<dbReference type="InterPro" id="IPR000644">
    <property type="entry name" value="CBS_dom"/>
</dbReference>
<dbReference type="SUPFAM" id="SSF54631">
    <property type="entry name" value="CBS-domain pair"/>
    <property type="match status" value="1"/>
</dbReference>
<sequence length="209" mass="23019">MQFTDRQKEIIAIVKDQEPISGEAIAKQFGLSKSTLRSDLALLTMTGILDARPKVGYFYTGLGFDPLLGQKLSEVKVAELMASPVNISAKTTVYEAITAMFLYDNGSLYVTDEDQHLQGLVSRKDLLRSLATKSQSESPAVALIMTRMPNIVVVEKETLVLEAGKLLVDHKVDSLPVVNNREDYQVLGKITKSHLVEFFVNTLASEGDL</sequence>
<comment type="caution">
    <text evidence="2">The sequence shown here is derived from an EMBL/GenBank/DDBJ whole genome shotgun (WGS) entry which is preliminary data.</text>
</comment>
<dbReference type="CDD" id="cd04617">
    <property type="entry name" value="CBS_pair_CcpN"/>
    <property type="match status" value="1"/>
</dbReference>
<evidence type="ECO:0000313" key="3">
    <source>
        <dbReference type="Proteomes" id="UP000251923"/>
    </source>
</evidence>
<dbReference type="InterPro" id="IPR036390">
    <property type="entry name" value="WH_DNA-bd_sf"/>
</dbReference>
<name>A0A178HHL1_9LACT</name>
<dbReference type="SUPFAM" id="SSF46785">
    <property type="entry name" value="Winged helix' DNA-binding domain"/>
    <property type="match status" value="1"/>
</dbReference>
<evidence type="ECO:0000256" key="1">
    <source>
        <dbReference type="ARBA" id="ARBA00022737"/>
    </source>
</evidence>